<dbReference type="InterPro" id="IPR000073">
    <property type="entry name" value="AB_hydrolase_1"/>
</dbReference>
<dbReference type="Proteomes" id="UP000196778">
    <property type="component" value="Unassembled WGS sequence"/>
</dbReference>
<protein>
    <recommendedName>
        <fullName evidence="1">AB hydrolase-1 domain-containing protein</fullName>
    </recommendedName>
</protein>
<keyword evidence="3" id="KW-1185">Reference proteome</keyword>
<dbReference type="SUPFAM" id="SSF53474">
    <property type="entry name" value="alpha/beta-Hydrolases"/>
    <property type="match status" value="1"/>
</dbReference>
<dbReference type="GO" id="GO:0016020">
    <property type="term" value="C:membrane"/>
    <property type="evidence" value="ECO:0007669"/>
    <property type="project" value="TreeGrafter"/>
</dbReference>
<dbReference type="EMBL" id="FUKR01000067">
    <property type="protein sequence ID" value="SJN40172.1"/>
    <property type="molecule type" value="Genomic_DNA"/>
</dbReference>
<feature type="domain" description="AB hydrolase-1" evidence="1">
    <location>
        <begin position="65"/>
        <end position="322"/>
    </location>
</feature>
<dbReference type="OrthoDB" id="5495375at2"/>
<proteinExistence type="predicted"/>
<dbReference type="RefSeq" id="WP_087138368.1">
    <property type="nucleotide sequence ID" value="NZ_FUKR01000067.1"/>
</dbReference>
<evidence type="ECO:0000313" key="3">
    <source>
        <dbReference type="Proteomes" id="UP000196778"/>
    </source>
</evidence>
<reference evidence="3" key="1">
    <citation type="submission" date="2017-02" db="EMBL/GenBank/DDBJ databases">
        <authorList>
            <person name="Dridi B."/>
        </authorList>
    </citation>
    <scope>NUCLEOTIDE SEQUENCE [LARGE SCALE GENOMIC DNA]</scope>
    <source>
        <strain evidence="3">EB411</strain>
    </source>
</reference>
<dbReference type="Gene3D" id="3.40.50.1820">
    <property type="entry name" value="alpha/beta hydrolase"/>
    <property type="match status" value="1"/>
</dbReference>
<dbReference type="GO" id="GO:0003824">
    <property type="term" value="F:catalytic activity"/>
    <property type="evidence" value="ECO:0007669"/>
    <property type="project" value="UniProtKB-ARBA"/>
</dbReference>
<evidence type="ECO:0000259" key="1">
    <source>
        <dbReference type="Pfam" id="PF12697"/>
    </source>
</evidence>
<organism evidence="2 3">
    <name type="scientific">Mycetocola reblochoni REB411</name>
    <dbReference type="NCBI Taxonomy" id="1255698"/>
    <lineage>
        <taxon>Bacteria</taxon>
        <taxon>Bacillati</taxon>
        <taxon>Actinomycetota</taxon>
        <taxon>Actinomycetes</taxon>
        <taxon>Micrococcales</taxon>
        <taxon>Microbacteriaceae</taxon>
        <taxon>Mycetocola</taxon>
    </lineage>
</organism>
<gene>
    <name evidence="2" type="ORF">FM119_11825</name>
</gene>
<dbReference type="InterPro" id="IPR029058">
    <property type="entry name" value="AB_hydrolase_fold"/>
</dbReference>
<dbReference type="AlphaFoldDB" id="A0A1R4K7T0"/>
<evidence type="ECO:0000313" key="2">
    <source>
        <dbReference type="EMBL" id="SJN40172.1"/>
    </source>
</evidence>
<sequence>MSAVTFGRAAAALGAVTAVTGIAHGLTMQRRAERGYPGYESTTVTAPSGNVIVDHHVGTDRDDVVVLLPGLMSSASTVAALADAIRDGHPDRGGRANAPGVLMHNRAGYGSSRVLSARPFSMAEAVHDLHAAISAIVPETARVHLVGHSLGGYLAFRYAQFVRDAGLDRGVESVTLLDPTHPGELVASRAQYLGAEGLDLSISLAPETMALGGGLLLVRADSLAYAEGNPHVDRIWADATSVRTLRAARREWRFLHPTMLDWTGGLGTVACSVHVVAAGETVRTIPGHEELYAEFLETAPHSSYNVLGGADHQSLIASPVQVERLHDLLAAGRVWGES</sequence>
<name>A0A1R4K7T0_9MICO</name>
<dbReference type="InterPro" id="IPR050266">
    <property type="entry name" value="AB_hydrolase_sf"/>
</dbReference>
<dbReference type="PANTHER" id="PTHR43798:SF33">
    <property type="entry name" value="HYDROLASE, PUTATIVE (AFU_ORTHOLOGUE AFUA_2G14860)-RELATED"/>
    <property type="match status" value="1"/>
</dbReference>
<dbReference type="Pfam" id="PF12697">
    <property type="entry name" value="Abhydrolase_6"/>
    <property type="match status" value="1"/>
</dbReference>
<accession>A0A1R4K7T0</accession>
<dbReference type="PANTHER" id="PTHR43798">
    <property type="entry name" value="MONOACYLGLYCEROL LIPASE"/>
    <property type="match status" value="1"/>
</dbReference>